<feature type="domain" description="Tetrapyrrole methylase" evidence="12">
    <location>
        <begin position="193"/>
        <end position="400"/>
    </location>
</feature>
<keyword evidence="10" id="KW-0511">Multifunctional enzyme</keyword>
<dbReference type="InterPro" id="IPR006366">
    <property type="entry name" value="CobA/CysG_C"/>
</dbReference>
<dbReference type="Gene3D" id="3.30.950.10">
    <property type="entry name" value="Methyltransferase, Cobalt-precorrin-4 Transmethylase, Domain 2"/>
    <property type="match status" value="1"/>
</dbReference>
<evidence type="ECO:0000313" key="14">
    <source>
        <dbReference type="Proteomes" id="UP001501326"/>
    </source>
</evidence>
<dbReference type="PANTHER" id="PTHR45790">
    <property type="entry name" value="SIROHEME SYNTHASE-RELATED"/>
    <property type="match status" value="1"/>
</dbReference>
<dbReference type="PIRSF" id="PIRSF036426">
    <property type="entry name" value="Sirohaem_synth"/>
    <property type="match status" value="1"/>
</dbReference>
<dbReference type="NCBIfam" id="TIGR01469">
    <property type="entry name" value="cobA_cysG_Cterm"/>
    <property type="match status" value="1"/>
</dbReference>
<evidence type="ECO:0000256" key="10">
    <source>
        <dbReference type="ARBA" id="ARBA00023268"/>
    </source>
</evidence>
<proteinExistence type="predicted"/>
<evidence type="ECO:0000256" key="1">
    <source>
        <dbReference type="ARBA" id="ARBA00005010"/>
    </source>
</evidence>
<evidence type="ECO:0000256" key="3">
    <source>
        <dbReference type="ARBA" id="ARBA00022603"/>
    </source>
</evidence>
<dbReference type="CDD" id="cd11642">
    <property type="entry name" value="SUMT"/>
    <property type="match status" value="1"/>
</dbReference>
<keyword evidence="14" id="KW-1185">Reference proteome</keyword>
<dbReference type="InterPro" id="IPR006367">
    <property type="entry name" value="Sirohaem_synthase_N"/>
</dbReference>
<dbReference type="InterPro" id="IPR014777">
    <property type="entry name" value="4pyrrole_Mease_sub1"/>
</dbReference>
<dbReference type="RefSeq" id="WP_344189359.1">
    <property type="nucleotide sequence ID" value="NZ_BAAARN010000001.1"/>
</dbReference>
<evidence type="ECO:0000256" key="9">
    <source>
        <dbReference type="ARBA" id="ARBA00023244"/>
    </source>
</evidence>
<evidence type="ECO:0000256" key="11">
    <source>
        <dbReference type="ARBA" id="ARBA00047561"/>
    </source>
</evidence>
<dbReference type="InterPro" id="IPR014776">
    <property type="entry name" value="4pyrrole_Mease_sub2"/>
</dbReference>
<dbReference type="InterPro" id="IPR012409">
    <property type="entry name" value="Sirohaem_synth"/>
</dbReference>
<evidence type="ECO:0000256" key="8">
    <source>
        <dbReference type="ARBA" id="ARBA00023239"/>
    </source>
</evidence>
<evidence type="ECO:0000256" key="7">
    <source>
        <dbReference type="ARBA" id="ARBA00023027"/>
    </source>
</evidence>
<dbReference type="Gene3D" id="3.40.50.720">
    <property type="entry name" value="NAD(P)-binding Rossmann-like Domain"/>
    <property type="match status" value="1"/>
</dbReference>
<keyword evidence="6" id="KW-0560">Oxidoreductase</keyword>
<evidence type="ECO:0000256" key="2">
    <source>
        <dbReference type="ARBA" id="ARBA00022573"/>
    </source>
</evidence>
<dbReference type="NCBIfam" id="TIGR01470">
    <property type="entry name" value="cysG_Nterm"/>
    <property type="match status" value="1"/>
</dbReference>
<accession>A0ABN3UCX9</accession>
<evidence type="ECO:0000256" key="5">
    <source>
        <dbReference type="ARBA" id="ARBA00022691"/>
    </source>
</evidence>
<dbReference type="Gene3D" id="3.40.1010.10">
    <property type="entry name" value="Cobalt-precorrin-4 Transmethylase, Domain 1"/>
    <property type="match status" value="1"/>
</dbReference>
<organism evidence="13 14">
    <name type="scientific">Pedococcus aerophilus</name>
    <dbReference type="NCBI Taxonomy" id="436356"/>
    <lineage>
        <taxon>Bacteria</taxon>
        <taxon>Bacillati</taxon>
        <taxon>Actinomycetota</taxon>
        <taxon>Actinomycetes</taxon>
        <taxon>Micrococcales</taxon>
        <taxon>Intrasporangiaceae</taxon>
        <taxon>Pedococcus</taxon>
    </lineage>
</organism>
<sequence length="434" mass="44456">MAGPAYPLTLDLTGRRVVVVGGGPIAARRARGLVDAGADVEVIAPFVCEDVHDLVESHEIRWHEREFVVGDLVLPEPAWLVHTATGDRDVDTQVSREAEAARVWCVRADDAGASSAWTPAVARGAAGSASEGLTVAVTAGGDPRRATAVRDAVLAALDSGTLPVRRVRRNTATPVGPGAGTADGAGPASTGRVALVGGGPGAEDLITVRGRALLAAADVVVTDRLGPRGLLSTLAPDVEVVDVGKTPGNHPVTQQRINELLVHHALLGKRVVRLKGGDPFVLGRGGEEALHCLEHDIPVEVVPGVTSAVSVPAAAGIPVTHRGITASFVVASAHDGADQVLRAAADAASDATLVLLMGVTRLGETARALVDAGRRPDTPVALIERGWTPEQRTTVTTLEGAAADAERAGVRAPAVVVVGDVVSVRHRLGDLAGE</sequence>
<dbReference type="NCBIfam" id="NF004790">
    <property type="entry name" value="PRK06136.1"/>
    <property type="match status" value="1"/>
</dbReference>
<dbReference type="SUPFAM" id="SSF53790">
    <property type="entry name" value="Tetrapyrrole methylase"/>
    <property type="match status" value="1"/>
</dbReference>
<dbReference type="Pfam" id="PF13241">
    <property type="entry name" value="NAD_binding_7"/>
    <property type="match status" value="1"/>
</dbReference>
<dbReference type="InterPro" id="IPR000878">
    <property type="entry name" value="4pyrrol_Mease"/>
</dbReference>
<dbReference type="EMBL" id="BAAARN010000001">
    <property type="protein sequence ID" value="GAA2730437.1"/>
    <property type="molecule type" value="Genomic_DNA"/>
</dbReference>
<dbReference type="Pfam" id="PF00590">
    <property type="entry name" value="TP_methylase"/>
    <property type="match status" value="1"/>
</dbReference>
<comment type="catalytic activity">
    <reaction evidence="11">
        <text>precorrin-2 + NAD(+) = sirohydrochlorin + NADH + 2 H(+)</text>
        <dbReference type="Rhea" id="RHEA:15613"/>
        <dbReference type="ChEBI" id="CHEBI:15378"/>
        <dbReference type="ChEBI" id="CHEBI:57540"/>
        <dbReference type="ChEBI" id="CHEBI:57945"/>
        <dbReference type="ChEBI" id="CHEBI:58351"/>
        <dbReference type="ChEBI" id="CHEBI:58827"/>
        <dbReference type="EC" id="1.3.1.76"/>
    </reaction>
</comment>
<dbReference type="SUPFAM" id="SSF51735">
    <property type="entry name" value="NAD(P)-binding Rossmann-fold domains"/>
    <property type="match status" value="1"/>
</dbReference>
<keyword evidence="7" id="KW-0520">NAD</keyword>
<evidence type="ECO:0000313" key="13">
    <source>
        <dbReference type="EMBL" id="GAA2730437.1"/>
    </source>
</evidence>
<comment type="caution">
    <text evidence="13">The sequence shown here is derived from an EMBL/GenBank/DDBJ whole genome shotgun (WGS) entry which is preliminary data.</text>
</comment>
<keyword evidence="9" id="KW-0627">Porphyrin biosynthesis</keyword>
<comment type="pathway">
    <text evidence="1">Porphyrin-containing compound metabolism; siroheme biosynthesis; sirohydrochlorin from precorrin-2: step 1/1.</text>
</comment>
<keyword evidence="4" id="KW-0808">Transferase</keyword>
<keyword evidence="5" id="KW-0949">S-adenosyl-L-methionine</keyword>
<name>A0ABN3UCX9_9MICO</name>
<dbReference type="InterPro" id="IPR035996">
    <property type="entry name" value="4pyrrol_Methylase_sf"/>
</dbReference>
<dbReference type="InterPro" id="IPR050161">
    <property type="entry name" value="Siro_Cobalamin_biosynth"/>
</dbReference>
<keyword evidence="3" id="KW-0489">Methyltransferase</keyword>
<dbReference type="PANTHER" id="PTHR45790:SF3">
    <property type="entry name" value="S-ADENOSYL-L-METHIONINE-DEPENDENT UROPORPHYRINOGEN III METHYLTRANSFERASE, CHLOROPLASTIC"/>
    <property type="match status" value="1"/>
</dbReference>
<protein>
    <submittedName>
        <fullName evidence="13">Uroporphyrinogen-III C-methyltransferase</fullName>
    </submittedName>
</protein>
<dbReference type="InterPro" id="IPR036291">
    <property type="entry name" value="NAD(P)-bd_dom_sf"/>
</dbReference>
<keyword evidence="8" id="KW-0456">Lyase</keyword>
<reference evidence="13 14" key="1">
    <citation type="journal article" date="2019" name="Int. J. Syst. Evol. Microbiol.">
        <title>The Global Catalogue of Microorganisms (GCM) 10K type strain sequencing project: providing services to taxonomists for standard genome sequencing and annotation.</title>
        <authorList>
            <consortium name="The Broad Institute Genomics Platform"/>
            <consortium name="The Broad Institute Genome Sequencing Center for Infectious Disease"/>
            <person name="Wu L."/>
            <person name="Ma J."/>
        </authorList>
    </citation>
    <scope>NUCLEOTIDE SEQUENCE [LARGE SCALE GENOMIC DNA]</scope>
    <source>
        <strain evidence="13 14">JCM 16378</strain>
    </source>
</reference>
<keyword evidence="2" id="KW-0169">Cobalamin biosynthesis</keyword>
<evidence type="ECO:0000256" key="6">
    <source>
        <dbReference type="ARBA" id="ARBA00023002"/>
    </source>
</evidence>
<evidence type="ECO:0000256" key="4">
    <source>
        <dbReference type="ARBA" id="ARBA00022679"/>
    </source>
</evidence>
<dbReference type="Proteomes" id="UP001501326">
    <property type="component" value="Unassembled WGS sequence"/>
</dbReference>
<gene>
    <name evidence="13" type="primary">cobA_1</name>
    <name evidence="13" type="ORF">GCM10009867_01870</name>
</gene>
<evidence type="ECO:0000259" key="12">
    <source>
        <dbReference type="Pfam" id="PF00590"/>
    </source>
</evidence>